<dbReference type="RefSeq" id="WP_344162209.1">
    <property type="nucleotide sequence ID" value="NZ_BAAAPC010000009.1"/>
</dbReference>
<name>A0ABP5EJ47_9ACTN</name>
<protein>
    <submittedName>
        <fullName evidence="1">Uncharacterized protein</fullName>
    </submittedName>
</protein>
<reference evidence="2" key="1">
    <citation type="journal article" date="2019" name="Int. J. Syst. Evol. Microbiol.">
        <title>The Global Catalogue of Microorganisms (GCM) 10K type strain sequencing project: providing services to taxonomists for standard genome sequencing and annotation.</title>
        <authorList>
            <consortium name="The Broad Institute Genomics Platform"/>
            <consortium name="The Broad Institute Genome Sequencing Center for Infectious Disease"/>
            <person name="Wu L."/>
            <person name="Ma J."/>
        </authorList>
    </citation>
    <scope>NUCLEOTIDE SEQUENCE [LARGE SCALE GENOMIC DNA]</scope>
    <source>
        <strain evidence="2">JCM 15313</strain>
    </source>
</reference>
<gene>
    <name evidence="1" type="ORF">GCM10009799_23760</name>
</gene>
<evidence type="ECO:0000313" key="2">
    <source>
        <dbReference type="Proteomes" id="UP001501585"/>
    </source>
</evidence>
<sequence>MGETVVTAQARIETVSISAPDPGVVAFTWGQPVAGEDCDTAEFTTRRCLVDLAPGVVLRLDTRLDDPAYVRDKPLSSFCCPSTVMPACRTADLLWLTPGRRGSTIWFASGVEVS</sequence>
<organism evidence="1 2">
    <name type="scientific">Nocardiopsis rhodophaea</name>
    <dbReference type="NCBI Taxonomy" id="280238"/>
    <lineage>
        <taxon>Bacteria</taxon>
        <taxon>Bacillati</taxon>
        <taxon>Actinomycetota</taxon>
        <taxon>Actinomycetes</taxon>
        <taxon>Streptosporangiales</taxon>
        <taxon>Nocardiopsidaceae</taxon>
        <taxon>Nocardiopsis</taxon>
    </lineage>
</organism>
<comment type="caution">
    <text evidence="1">The sequence shown here is derived from an EMBL/GenBank/DDBJ whole genome shotgun (WGS) entry which is preliminary data.</text>
</comment>
<evidence type="ECO:0000313" key="1">
    <source>
        <dbReference type="EMBL" id="GAA1996349.1"/>
    </source>
</evidence>
<keyword evidence="2" id="KW-1185">Reference proteome</keyword>
<dbReference type="EMBL" id="BAAAPC010000009">
    <property type="protein sequence ID" value="GAA1996349.1"/>
    <property type="molecule type" value="Genomic_DNA"/>
</dbReference>
<dbReference type="Proteomes" id="UP001501585">
    <property type="component" value="Unassembled WGS sequence"/>
</dbReference>
<proteinExistence type="predicted"/>
<accession>A0ABP5EJ47</accession>